<dbReference type="InterPro" id="IPR053853">
    <property type="entry name" value="FitA-like_RHH"/>
</dbReference>
<proteinExistence type="predicted"/>
<keyword evidence="3" id="KW-1185">Reference proteome</keyword>
<reference evidence="2 3" key="1">
    <citation type="submission" date="2018-11" db="EMBL/GenBank/DDBJ databases">
        <title>Complete genome sequence of Nocardioides baekrokdamisoli strain KCTC 39748.</title>
        <authorList>
            <person name="Kang S.W."/>
            <person name="Lee K.C."/>
            <person name="Kim K.K."/>
            <person name="Kim J.S."/>
            <person name="Kim D.S."/>
            <person name="Ko S.H."/>
            <person name="Yang S.H."/>
            <person name="Shin Y.K."/>
            <person name="Lee J.S."/>
        </authorList>
    </citation>
    <scope>NUCLEOTIDE SEQUENCE [LARGE SCALE GENOMIC DNA]</scope>
    <source>
        <strain evidence="2 3">KCTC 39748</strain>
    </source>
</reference>
<dbReference type="InterPro" id="IPR013321">
    <property type="entry name" value="Arc_rbn_hlx_hlx"/>
</dbReference>
<dbReference type="GO" id="GO:0006355">
    <property type="term" value="P:regulation of DNA-templated transcription"/>
    <property type="evidence" value="ECO:0007669"/>
    <property type="project" value="InterPro"/>
</dbReference>
<dbReference type="Gene3D" id="1.10.1220.10">
    <property type="entry name" value="Met repressor-like"/>
    <property type="match status" value="1"/>
</dbReference>
<organism evidence="2 3">
    <name type="scientific">Nocardioides baekrokdamisoli</name>
    <dbReference type="NCBI Taxonomy" id="1804624"/>
    <lineage>
        <taxon>Bacteria</taxon>
        <taxon>Bacillati</taxon>
        <taxon>Actinomycetota</taxon>
        <taxon>Actinomycetes</taxon>
        <taxon>Propionibacteriales</taxon>
        <taxon>Nocardioidaceae</taxon>
        <taxon>Nocardioides</taxon>
    </lineage>
</organism>
<gene>
    <name evidence="2" type="ORF">Back2_16520</name>
</gene>
<dbReference type="KEGG" id="nbe:Back2_16520"/>
<dbReference type="SUPFAM" id="SSF47598">
    <property type="entry name" value="Ribbon-helix-helix"/>
    <property type="match status" value="1"/>
</dbReference>
<dbReference type="AlphaFoldDB" id="A0A3G9IMW0"/>
<feature type="domain" description="Antitoxin FitA-like ribbon-helix-helix" evidence="1">
    <location>
        <begin position="12"/>
        <end position="50"/>
    </location>
</feature>
<evidence type="ECO:0000313" key="3">
    <source>
        <dbReference type="Proteomes" id="UP000271573"/>
    </source>
</evidence>
<evidence type="ECO:0000259" key="1">
    <source>
        <dbReference type="Pfam" id="PF22513"/>
    </source>
</evidence>
<name>A0A3G9IMW0_9ACTN</name>
<dbReference type="InterPro" id="IPR010985">
    <property type="entry name" value="Ribbon_hlx_hlx"/>
</dbReference>
<dbReference type="EMBL" id="AP019307">
    <property type="protein sequence ID" value="BBH17365.1"/>
    <property type="molecule type" value="Genomic_DNA"/>
</dbReference>
<protein>
    <recommendedName>
        <fullName evidence="1">Antitoxin FitA-like ribbon-helix-helix domain-containing protein</fullName>
    </recommendedName>
</protein>
<dbReference type="Proteomes" id="UP000271573">
    <property type="component" value="Chromosome"/>
</dbReference>
<dbReference type="Pfam" id="PF22513">
    <property type="entry name" value="FitA-like_RHH"/>
    <property type="match status" value="1"/>
</dbReference>
<evidence type="ECO:0000313" key="2">
    <source>
        <dbReference type="EMBL" id="BBH17365.1"/>
    </source>
</evidence>
<sequence length="101" mass="11235">MFAVIASIAVVATITVRQLSDDTHARLRMRAAEHGRSVEAEVRAILDEVVEPPRVDFSWRDDLLALGDKYGDAGLELESLIPPRTGNAWDSPRIPDFSDFE</sequence>
<accession>A0A3G9IMW0</accession>